<organism evidence="1 2">
    <name type="scientific">Leucogyrophana mollusca</name>
    <dbReference type="NCBI Taxonomy" id="85980"/>
    <lineage>
        <taxon>Eukaryota</taxon>
        <taxon>Fungi</taxon>
        <taxon>Dikarya</taxon>
        <taxon>Basidiomycota</taxon>
        <taxon>Agaricomycotina</taxon>
        <taxon>Agaricomycetes</taxon>
        <taxon>Agaricomycetidae</taxon>
        <taxon>Boletales</taxon>
        <taxon>Boletales incertae sedis</taxon>
        <taxon>Leucogyrophana</taxon>
    </lineage>
</organism>
<proteinExistence type="predicted"/>
<evidence type="ECO:0000313" key="2">
    <source>
        <dbReference type="Proteomes" id="UP000790709"/>
    </source>
</evidence>
<dbReference type="EMBL" id="MU266659">
    <property type="protein sequence ID" value="KAH7919450.1"/>
    <property type="molecule type" value="Genomic_DNA"/>
</dbReference>
<dbReference type="Proteomes" id="UP000790709">
    <property type="component" value="Unassembled WGS sequence"/>
</dbReference>
<keyword evidence="2" id="KW-1185">Reference proteome</keyword>
<evidence type="ECO:0000313" key="1">
    <source>
        <dbReference type="EMBL" id="KAH7919450.1"/>
    </source>
</evidence>
<sequence>MDGEEPQCDDGHASGIPINTDDDIPLQIPDFARAWDPSVRRPIHLPDPKEYHSVIDPRSIFELDLDSDSGIKKSILVVPRRCTFCARINQACSRLRPTCARCSKAGRKCAVVHPGWDNLPAPKRSISKAKSRFAPEPLTRKTPEGEPRSKSTIRLPARHIQPEQNPITKKLLRPKKSQANMARLGFTKTAKAKTLSELPFKKRRPKGATDATRIASRPQDTLQPKDGSDESPIAPSEPEWSFVKSSASKVEEQRRDAIRLPGSRPRVWVN</sequence>
<accession>A0ACB8B198</accession>
<name>A0ACB8B198_9AGAM</name>
<gene>
    <name evidence="1" type="ORF">BV22DRAFT_860702</name>
</gene>
<comment type="caution">
    <text evidence="1">The sequence shown here is derived from an EMBL/GenBank/DDBJ whole genome shotgun (WGS) entry which is preliminary data.</text>
</comment>
<reference evidence="1" key="1">
    <citation type="journal article" date="2021" name="New Phytol.">
        <title>Evolutionary innovations through gain and loss of genes in the ectomycorrhizal Boletales.</title>
        <authorList>
            <person name="Wu G."/>
            <person name="Miyauchi S."/>
            <person name="Morin E."/>
            <person name="Kuo A."/>
            <person name="Drula E."/>
            <person name="Varga T."/>
            <person name="Kohler A."/>
            <person name="Feng B."/>
            <person name="Cao Y."/>
            <person name="Lipzen A."/>
            <person name="Daum C."/>
            <person name="Hundley H."/>
            <person name="Pangilinan J."/>
            <person name="Johnson J."/>
            <person name="Barry K."/>
            <person name="LaButti K."/>
            <person name="Ng V."/>
            <person name="Ahrendt S."/>
            <person name="Min B."/>
            <person name="Choi I.G."/>
            <person name="Park H."/>
            <person name="Plett J.M."/>
            <person name="Magnuson J."/>
            <person name="Spatafora J.W."/>
            <person name="Nagy L.G."/>
            <person name="Henrissat B."/>
            <person name="Grigoriev I.V."/>
            <person name="Yang Z.L."/>
            <person name="Xu J."/>
            <person name="Martin F.M."/>
        </authorList>
    </citation>
    <scope>NUCLEOTIDE SEQUENCE</scope>
    <source>
        <strain evidence="1">KUC20120723A-06</strain>
    </source>
</reference>
<protein>
    <submittedName>
        <fullName evidence="1">Uncharacterized protein</fullName>
    </submittedName>
</protein>